<keyword evidence="2" id="KW-1185">Reference proteome</keyword>
<proteinExistence type="predicted"/>
<evidence type="ECO:0000313" key="1">
    <source>
        <dbReference type="EMBL" id="GAA3740180.1"/>
    </source>
</evidence>
<dbReference type="Proteomes" id="UP001501367">
    <property type="component" value="Unassembled WGS sequence"/>
</dbReference>
<name>A0ABP7FHQ9_9FLAO</name>
<dbReference type="RefSeq" id="WP_278021642.1">
    <property type="nucleotide sequence ID" value="NZ_BAABDT010000005.1"/>
</dbReference>
<reference evidence="2" key="1">
    <citation type="journal article" date="2019" name="Int. J. Syst. Evol. Microbiol.">
        <title>The Global Catalogue of Microorganisms (GCM) 10K type strain sequencing project: providing services to taxonomists for standard genome sequencing and annotation.</title>
        <authorList>
            <consortium name="The Broad Institute Genomics Platform"/>
            <consortium name="The Broad Institute Genome Sequencing Center for Infectious Disease"/>
            <person name="Wu L."/>
            <person name="Ma J."/>
        </authorList>
    </citation>
    <scope>NUCLEOTIDE SEQUENCE [LARGE SCALE GENOMIC DNA]</scope>
    <source>
        <strain evidence="2">JCM 17336</strain>
    </source>
</reference>
<accession>A0ABP7FHQ9</accession>
<dbReference type="EMBL" id="BAABDT010000005">
    <property type="protein sequence ID" value="GAA3740180.1"/>
    <property type="molecule type" value="Genomic_DNA"/>
</dbReference>
<gene>
    <name evidence="1" type="ORF">GCM10022422_24650</name>
</gene>
<comment type="caution">
    <text evidence="1">The sequence shown here is derived from an EMBL/GenBank/DDBJ whole genome shotgun (WGS) entry which is preliminary data.</text>
</comment>
<protein>
    <submittedName>
        <fullName evidence="1">Uncharacterized protein</fullName>
    </submittedName>
</protein>
<organism evidence="1 2">
    <name type="scientific">Flavobacterium ginsengisoli</name>
    <dbReference type="NCBI Taxonomy" id="871694"/>
    <lineage>
        <taxon>Bacteria</taxon>
        <taxon>Pseudomonadati</taxon>
        <taxon>Bacteroidota</taxon>
        <taxon>Flavobacteriia</taxon>
        <taxon>Flavobacteriales</taxon>
        <taxon>Flavobacteriaceae</taxon>
        <taxon>Flavobacterium</taxon>
    </lineage>
</organism>
<evidence type="ECO:0000313" key="2">
    <source>
        <dbReference type="Proteomes" id="UP001501367"/>
    </source>
</evidence>
<sequence>MDKPIIENLKILSECFNHKSDTFSNSIIFVNEVNKISVQLEDETNFRITYNLHFDKKTLLVPEETVYHFCLSLFKRKYDDVELPFSIKKTIEIGEWFKTEKEESVNIISAIEKELDYNYRLKHLFLESARFEITYCNGLLILEDKEKEYFSNVFNFRKIQITPLKKPHEA</sequence>